<evidence type="ECO:0000256" key="4">
    <source>
        <dbReference type="ARBA" id="ARBA00023316"/>
    </source>
</evidence>
<dbReference type="GO" id="GO:0071555">
    <property type="term" value="P:cell wall organization"/>
    <property type="evidence" value="ECO:0007669"/>
    <property type="project" value="UniProtKB-KW"/>
</dbReference>
<name>A0A369LGQ6_9ACTN</name>
<dbReference type="Proteomes" id="UP000278632">
    <property type="component" value="Unassembled WGS sequence"/>
</dbReference>
<sequence length="84" mass="9623">MGSVTHDQLEERMLCILEDICDDDEVRERRSEDLFALGLLDSMGAIELLVTIEEEFGVSIAPTEVERDEMNTVDLIIRQVEIRL</sequence>
<organism evidence="5 6">
    <name type="scientific">Paraeggerthella hongkongensis</name>
    <dbReference type="NCBI Taxonomy" id="230658"/>
    <lineage>
        <taxon>Bacteria</taxon>
        <taxon>Bacillati</taxon>
        <taxon>Actinomycetota</taxon>
        <taxon>Coriobacteriia</taxon>
        <taxon>Eggerthellales</taxon>
        <taxon>Eggerthellaceae</taxon>
        <taxon>Paraeggerthella</taxon>
    </lineage>
</organism>
<reference evidence="6" key="1">
    <citation type="submission" date="2018-05" db="EMBL/GenBank/DDBJ databases">
        <title>Genome Sequencing of selected type strains of the family Eggerthellaceae.</title>
        <authorList>
            <person name="Danylec N."/>
            <person name="Stoll D.A."/>
            <person name="Doetsch A."/>
            <person name="Huch M."/>
        </authorList>
    </citation>
    <scope>NUCLEOTIDE SEQUENCE [LARGE SCALE GENOMIC DNA]</scope>
    <source>
        <strain evidence="6">DSM 16106</strain>
    </source>
</reference>
<dbReference type="Gene3D" id="1.10.1200.10">
    <property type="entry name" value="ACP-like"/>
    <property type="match status" value="1"/>
</dbReference>
<evidence type="ECO:0000313" key="5">
    <source>
        <dbReference type="EMBL" id="RNL48190.1"/>
    </source>
</evidence>
<keyword evidence="6" id="KW-1185">Reference proteome</keyword>
<dbReference type="PROSITE" id="PS50075">
    <property type="entry name" value="CARRIER"/>
    <property type="match status" value="1"/>
</dbReference>
<dbReference type="InterPro" id="IPR036736">
    <property type="entry name" value="ACP-like_sf"/>
</dbReference>
<keyword evidence="4" id="KW-0961">Cell wall biogenesis/degradation</keyword>
<dbReference type="AlphaFoldDB" id="A0A369LGQ6"/>
<keyword evidence="5" id="KW-0436">Ligase</keyword>
<comment type="caution">
    <text evidence="5">The sequence shown here is derived from an EMBL/GenBank/DDBJ whole genome shotgun (WGS) entry which is preliminary data.</text>
</comment>
<evidence type="ECO:0000256" key="2">
    <source>
        <dbReference type="ARBA" id="ARBA00022490"/>
    </source>
</evidence>
<dbReference type="GO" id="GO:0036370">
    <property type="term" value="F:D-alanyl carrier activity"/>
    <property type="evidence" value="ECO:0007669"/>
    <property type="project" value="InterPro"/>
</dbReference>
<dbReference type="NCBIfam" id="TIGR01688">
    <property type="entry name" value="dltC"/>
    <property type="match status" value="1"/>
</dbReference>
<evidence type="ECO:0000256" key="3">
    <source>
        <dbReference type="ARBA" id="ARBA00022553"/>
    </source>
</evidence>
<dbReference type="GO" id="GO:0016874">
    <property type="term" value="F:ligase activity"/>
    <property type="evidence" value="ECO:0007669"/>
    <property type="project" value="UniProtKB-KW"/>
</dbReference>
<gene>
    <name evidence="5" type="ORF">DMP08_03330</name>
</gene>
<keyword evidence="1" id="KW-0596">Phosphopantetheine</keyword>
<dbReference type="SUPFAM" id="SSF47336">
    <property type="entry name" value="ACP-like"/>
    <property type="match status" value="1"/>
</dbReference>
<evidence type="ECO:0000313" key="6">
    <source>
        <dbReference type="Proteomes" id="UP000278632"/>
    </source>
</evidence>
<dbReference type="NCBIfam" id="NF003464">
    <property type="entry name" value="PRK05087.1"/>
    <property type="match status" value="1"/>
</dbReference>
<dbReference type="InterPro" id="IPR003230">
    <property type="entry name" value="DltC"/>
</dbReference>
<keyword evidence="3" id="KW-0597">Phosphoprotein</keyword>
<dbReference type="InterPro" id="IPR009081">
    <property type="entry name" value="PP-bd_ACP"/>
</dbReference>
<dbReference type="RefSeq" id="WP_114566922.1">
    <property type="nucleotide sequence ID" value="NZ_QICD01000003.1"/>
</dbReference>
<dbReference type="Pfam" id="PF00550">
    <property type="entry name" value="PP-binding"/>
    <property type="match status" value="1"/>
</dbReference>
<keyword evidence="2" id="KW-0963">Cytoplasm</keyword>
<dbReference type="EMBL" id="QICD01000003">
    <property type="protein sequence ID" value="RNL48190.1"/>
    <property type="molecule type" value="Genomic_DNA"/>
</dbReference>
<proteinExistence type="predicted"/>
<accession>A0A369LGQ6</accession>
<evidence type="ECO:0000256" key="1">
    <source>
        <dbReference type="ARBA" id="ARBA00022450"/>
    </source>
</evidence>
<dbReference type="OrthoDB" id="6462171at2"/>
<protein>
    <submittedName>
        <fullName evidence="5">D-alanine--poly(Phosphoribitol) ligase subunit 2</fullName>
    </submittedName>
</protein>